<dbReference type="Pfam" id="PF00589">
    <property type="entry name" value="Phage_integrase"/>
    <property type="match status" value="1"/>
</dbReference>
<evidence type="ECO:0000256" key="8">
    <source>
        <dbReference type="ARBA" id="ARBA00023125"/>
    </source>
</evidence>
<dbReference type="Pfam" id="PF02899">
    <property type="entry name" value="Phage_int_SAM_1"/>
    <property type="match status" value="1"/>
</dbReference>
<dbReference type="NCBIfam" id="NF001399">
    <property type="entry name" value="PRK00283.1"/>
    <property type="match status" value="1"/>
</dbReference>
<evidence type="ECO:0000313" key="14">
    <source>
        <dbReference type="EMBL" id="PWI31890.1"/>
    </source>
</evidence>
<dbReference type="CDD" id="cd00798">
    <property type="entry name" value="INT_XerDC_C"/>
    <property type="match status" value="1"/>
</dbReference>
<dbReference type="InterPro" id="IPR011010">
    <property type="entry name" value="DNA_brk_join_enz"/>
</dbReference>
<comment type="similarity">
    <text evidence="2 11">Belongs to the 'phage' integrase family. XerC subfamily.</text>
</comment>
<reference evidence="14 15" key="1">
    <citation type="submission" date="2018-05" db="EMBL/GenBank/DDBJ databases">
        <title>Vibrio limimaris sp. nov., isolated from marine sediment.</title>
        <authorList>
            <person name="Li C.-M."/>
        </authorList>
    </citation>
    <scope>NUCLEOTIDE SEQUENCE [LARGE SCALE GENOMIC DNA]</scope>
    <source>
        <strain evidence="14 15">E4404</strain>
    </source>
</reference>
<evidence type="ECO:0000256" key="2">
    <source>
        <dbReference type="ARBA" id="ARBA00006657"/>
    </source>
</evidence>
<evidence type="ECO:0000256" key="11">
    <source>
        <dbReference type="HAMAP-Rule" id="MF_01808"/>
    </source>
</evidence>
<organism evidence="14 15">
    <name type="scientific">Vibrio albus</name>
    <dbReference type="NCBI Taxonomy" id="2200953"/>
    <lineage>
        <taxon>Bacteria</taxon>
        <taxon>Pseudomonadati</taxon>
        <taxon>Pseudomonadota</taxon>
        <taxon>Gammaproteobacteria</taxon>
        <taxon>Vibrionales</taxon>
        <taxon>Vibrionaceae</taxon>
        <taxon>Vibrio</taxon>
    </lineage>
</organism>
<dbReference type="EMBL" id="QFWT01000014">
    <property type="protein sequence ID" value="PWI31890.1"/>
    <property type="molecule type" value="Genomic_DNA"/>
</dbReference>
<dbReference type="GO" id="GO:0005737">
    <property type="term" value="C:cytoplasm"/>
    <property type="evidence" value="ECO:0007669"/>
    <property type="project" value="UniProtKB-SubCell"/>
</dbReference>
<dbReference type="PROSITE" id="PS51900">
    <property type="entry name" value="CB"/>
    <property type="match status" value="1"/>
</dbReference>
<keyword evidence="8 11" id="KW-0238">DNA-binding</keyword>
<sequence>MSNQKVVTDPDPLTLLPETLAEPVYGFLSYLKNEKGLSPHTRKNYHHQLGIIATHLHQSGVTQWRQVDPAKIRLLIATGQQAGLKASSQATRLSSLRSFFDFLIQKKELSANPAKGISGPKKQKPLPKNLDVDEMDQLLSVDLSDPLSVRDRAMMELLYGAGIRLAELASLNVQDIHPDGEEIRVIGKGNKERKVPFSGQACEWVQLWLTMRRTLLKDTQEPALFLSRLGKRISHRNVQKRMAEWGLKQHVSSHISPHKLRHSFATHILESSNNLRAVQELLGHENISTTQVYTHLDFQHLAQVYDKAHPRAKKDKPTETE</sequence>
<evidence type="ECO:0000256" key="4">
    <source>
        <dbReference type="ARBA" id="ARBA00022490"/>
    </source>
</evidence>
<feature type="active site" evidence="11">
    <location>
        <position position="164"/>
    </location>
</feature>
<dbReference type="Gene3D" id="1.10.443.10">
    <property type="entry name" value="Intergrase catalytic core"/>
    <property type="match status" value="1"/>
</dbReference>
<dbReference type="InterPro" id="IPR010998">
    <property type="entry name" value="Integrase_recombinase_N"/>
</dbReference>
<dbReference type="InterPro" id="IPR023009">
    <property type="entry name" value="Tyrosine_recombinase_XerC/XerD"/>
</dbReference>
<dbReference type="GO" id="GO:0051301">
    <property type="term" value="P:cell division"/>
    <property type="evidence" value="ECO:0007669"/>
    <property type="project" value="UniProtKB-UniRule"/>
</dbReference>
<feature type="active site" evidence="11">
    <location>
        <position position="261"/>
    </location>
</feature>
<dbReference type="Proteomes" id="UP000245362">
    <property type="component" value="Unassembled WGS sequence"/>
</dbReference>
<evidence type="ECO:0000256" key="7">
    <source>
        <dbReference type="ARBA" id="ARBA00022908"/>
    </source>
</evidence>
<gene>
    <name evidence="11 14" type="primary">xerC</name>
    <name evidence="14" type="ORF">DI392_18605</name>
</gene>
<feature type="active site" evidence="11">
    <location>
        <position position="258"/>
    </location>
</feature>
<proteinExistence type="inferred from homology"/>
<feature type="domain" description="Core-binding (CB)" evidence="13">
    <location>
        <begin position="18"/>
        <end position="104"/>
    </location>
</feature>
<protein>
    <recommendedName>
        <fullName evidence="3 11">Tyrosine recombinase XerC</fullName>
    </recommendedName>
</protein>
<keyword evidence="4 11" id="KW-0963">Cytoplasm</keyword>
<dbReference type="InterPro" id="IPR044068">
    <property type="entry name" value="CB"/>
</dbReference>
<feature type="active site" evidence="11">
    <location>
        <position position="284"/>
    </location>
</feature>
<comment type="subcellular location">
    <subcellularLocation>
        <location evidence="1 11">Cytoplasm</location>
    </subcellularLocation>
</comment>
<dbReference type="InterPro" id="IPR050090">
    <property type="entry name" value="Tyrosine_recombinase_XerCD"/>
</dbReference>
<feature type="active site" description="O-(3'-phospho-DNA)-tyrosine intermediate" evidence="11">
    <location>
        <position position="293"/>
    </location>
</feature>
<keyword evidence="9 11" id="KW-0233">DNA recombination</keyword>
<dbReference type="NCBIfam" id="TIGR02224">
    <property type="entry name" value="recomb_XerC"/>
    <property type="match status" value="1"/>
</dbReference>
<keyword evidence="7 11" id="KW-0229">DNA integration</keyword>
<evidence type="ECO:0000256" key="10">
    <source>
        <dbReference type="ARBA" id="ARBA00023306"/>
    </source>
</evidence>
<feature type="domain" description="Tyr recombinase" evidence="12">
    <location>
        <begin position="125"/>
        <end position="306"/>
    </location>
</feature>
<dbReference type="InterPro" id="IPR004107">
    <property type="entry name" value="Integrase_SAM-like_N"/>
</dbReference>
<keyword evidence="5 11" id="KW-0132">Cell division</keyword>
<dbReference type="InterPro" id="IPR002104">
    <property type="entry name" value="Integrase_catalytic"/>
</dbReference>
<dbReference type="GO" id="GO:0006313">
    <property type="term" value="P:DNA transposition"/>
    <property type="evidence" value="ECO:0007669"/>
    <property type="project" value="UniProtKB-UniRule"/>
</dbReference>
<dbReference type="InterPro" id="IPR011931">
    <property type="entry name" value="Recomb_XerC"/>
</dbReference>
<evidence type="ECO:0000256" key="9">
    <source>
        <dbReference type="ARBA" id="ARBA00023172"/>
    </source>
</evidence>
<evidence type="ECO:0000256" key="3">
    <source>
        <dbReference type="ARBA" id="ARBA00015804"/>
    </source>
</evidence>
<accession>A0A2U3B519</accession>
<evidence type="ECO:0000259" key="13">
    <source>
        <dbReference type="PROSITE" id="PS51900"/>
    </source>
</evidence>
<name>A0A2U3B519_9VIBR</name>
<keyword evidence="10 11" id="KW-0131">Cell cycle</keyword>
<comment type="subunit">
    <text evidence="11">Forms a cyclic heterotetrameric complex composed of two molecules of XerC and two molecules of XerD.</text>
</comment>
<evidence type="ECO:0000256" key="5">
    <source>
        <dbReference type="ARBA" id="ARBA00022618"/>
    </source>
</evidence>
<feature type="active site" evidence="11">
    <location>
        <position position="188"/>
    </location>
</feature>
<evidence type="ECO:0000259" key="12">
    <source>
        <dbReference type="PROSITE" id="PS51898"/>
    </source>
</evidence>
<keyword evidence="15" id="KW-1185">Reference proteome</keyword>
<comment type="caution">
    <text evidence="14">The sequence shown here is derived from an EMBL/GenBank/DDBJ whole genome shotgun (WGS) entry which is preliminary data.</text>
</comment>
<dbReference type="RefSeq" id="WP_109321193.1">
    <property type="nucleotide sequence ID" value="NZ_QFWT01000014.1"/>
</dbReference>
<comment type="function">
    <text evidence="11">Site-specific tyrosine recombinase, which acts by catalyzing the cutting and rejoining of the recombining DNA molecules. The XerC-XerD complex is essential to convert dimers of the bacterial chromosome into monomers to permit their segregation at cell division. It also contributes to the segregational stability of plasmids.</text>
</comment>
<dbReference type="SUPFAM" id="SSF56349">
    <property type="entry name" value="DNA breaking-rejoining enzymes"/>
    <property type="match status" value="1"/>
</dbReference>
<dbReference type="PROSITE" id="PS51898">
    <property type="entry name" value="TYR_RECOMBINASE"/>
    <property type="match status" value="1"/>
</dbReference>
<evidence type="ECO:0000256" key="6">
    <source>
        <dbReference type="ARBA" id="ARBA00022829"/>
    </source>
</evidence>
<dbReference type="GO" id="GO:0009037">
    <property type="term" value="F:tyrosine-based site-specific recombinase activity"/>
    <property type="evidence" value="ECO:0007669"/>
    <property type="project" value="UniProtKB-UniRule"/>
</dbReference>
<evidence type="ECO:0000256" key="1">
    <source>
        <dbReference type="ARBA" id="ARBA00004496"/>
    </source>
</evidence>
<dbReference type="AlphaFoldDB" id="A0A2U3B519"/>
<keyword evidence="6 11" id="KW-0159">Chromosome partition</keyword>
<dbReference type="PANTHER" id="PTHR30349">
    <property type="entry name" value="PHAGE INTEGRASE-RELATED"/>
    <property type="match status" value="1"/>
</dbReference>
<evidence type="ECO:0000313" key="15">
    <source>
        <dbReference type="Proteomes" id="UP000245362"/>
    </source>
</evidence>
<dbReference type="OrthoDB" id="9801717at2"/>
<dbReference type="GO" id="GO:0007059">
    <property type="term" value="P:chromosome segregation"/>
    <property type="evidence" value="ECO:0007669"/>
    <property type="project" value="UniProtKB-UniRule"/>
</dbReference>
<dbReference type="Gene3D" id="1.10.150.130">
    <property type="match status" value="1"/>
</dbReference>
<dbReference type="HAMAP" id="MF_01808">
    <property type="entry name" value="Recomb_XerC_XerD"/>
    <property type="match status" value="1"/>
</dbReference>
<dbReference type="InterPro" id="IPR013762">
    <property type="entry name" value="Integrase-like_cat_sf"/>
</dbReference>
<dbReference type="PANTHER" id="PTHR30349:SF81">
    <property type="entry name" value="TYROSINE RECOMBINASE XERC"/>
    <property type="match status" value="1"/>
</dbReference>
<dbReference type="GO" id="GO:0003677">
    <property type="term" value="F:DNA binding"/>
    <property type="evidence" value="ECO:0007669"/>
    <property type="project" value="UniProtKB-UniRule"/>
</dbReference>